<keyword evidence="2" id="KW-1185">Reference proteome</keyword>
<comment type="caution">
    <text evidence="1">The sequence shown here is derived from an EMBL/GenBank/DDBJ whole genome shotgun (WGS) entry which is preliminary data.</text>
</comment>
<protein>
    <submittedName>
        <fullName evidence="1">Uncharacterized protein</fullName>
    </submittedName>
</protein>
<reference evidence="1" key="1">
    <citation type="submission" date="2022-07" db="EMBL/GenBank/DDBJ databases">
        <title>Genome analysis of Parmales, a sister group of diatoms, reveals the evolutionary specialization of diatoms from phago-mixotrophs to photoautotrophs.</title>
        <authorList>
            <person name="Ban H."/>
            <person name="Sato S."/>
            <person name="Yoshikawa S."/>
            <person name="Kazumasa Y."/>
            <person name="Nakamura Y."/>
            <person name="Ichinomiya M."/>
            <person name="Saitoh K."/>
            <person name="Sato N."/>
            <person name="Blanc-Mathieu R."/>
            <person name="Endo H."/>
            <person name="Kuwata A."/>
            <person name="Ogata H."/>
        </authorList>
    </citation>
    <scope>NUCLEOTIDE SEQUENCE</scope>
</reference>
<evidence type="ECO:0000313" key="2">
    <source>
        <dbReference type="Proteomes" id="UP001165082"/>
    </source>
</evidence>
<evidence type="ECO:0000313" key="1">
    <source>
        <dbReference type="EMBL" id="GMH61289.1"/>
    </source>
</evidence>
<dbReference type="AlphaFoldDB" id="A0A9W6ZVL1"/>
<dbReference type="EMBL" id="BRXZ01002402">
    <property type="protein sequence ID" value="GMH61289.1"/>
    <property type="molecule type" value="Genomic_DNA"/>
</dbReference>
<accession>A0A9W6ZVL1</accession>
<proteinExistence type="predicted"/>
<name>A0A9W6ZVL1_9STRA</name>
<feature type="non-terminal residue" evidence="1">
    <location>
        <position position="1"/>
    </location>
</feature>
<sequence length="68" mass="7654">RGVLGFNLSFFENETELIGQYFDILNGWIEEGIVMPKVNLFDITEVGKAHELIQSGRSKGKIVIQTGR</sequence>
<dbReference type="OrthoDB" id="3509362at2759"/>
<organism evidence="1 2">
    <name type="scientific">Triparma retinervis</name>
    <dbReference type="NCBI Taxonomy" id="2557542"/>
    <lineage>
        <taxon>Eukaryota</taxon>
        <taxon>Sar</taxon>
        <taxon>Stramenopiles</taxon>
        <taxon>Ochrophyta</taxon>
        <taxon>Bolidophyceae</taxon>
        <taxon>Parmales</taxon>
        <taxon>Triparmaceae</taxon>
        <taxon>Triparma</taxon>
    </lineage>
</organism>
<dbReference type="Pfam" id="PF13602">
    <property type="entry name" value="ADH_zinc_N_2"/>
    <property type="match status" value="1"/>
</dbReference>
<dbReference type="Gene3D" id="3.90.180.10">
    <property type="entry name" value="Medium-chain alcohol dehydrogenases, catalytic domain"/>
    <property type="match status" value="1"/>
</dbReference>
<dbReference type="Proteomes" id="UP001165082">
    <property type="component" value="Unassembled WGS sequence"/>
</dbReference>
<gene>
    <name evidence="1" type="ORF">TrRE_jg8721</name>
</gene>